<protein>
    <submittedName>
        <fullName evidence="1">Uncharacterized protein</fullName>
    </submittedName>
</protein>
<evidence type="ECO:0000313" key="1">
    <source>
        <dbReference type="EMBL" id="GEK23076.1"/>
    </source>
</evidence>
<proteinExistence type="predicted"/>
<organism evidence="1 2">
    <name type="scientific">Cellulomonas xylanilytica</name>
    <dbReference type="NCBI Taxonomy" id="233583"/>
    <lineage>
        <taxon>Bacteria</taxon>
        <taxon>Bacillati</taxon>
        <taxon>Actinomycetota</taxon>
        <taxon>Actinomycetes</taxon>
        <taxon>Micrococcales</taxon>
        <taxon>Cellulomonadaceae</taxon>
        <taxon>Cellulomonas</taxon>
    </lineage>
</organism>
<accession>A0A510V8H9</accession>
<dbReference type="EMBL" id="BJUB01000013">
    <property type="protein sequence ID" value="GEK23076.1"/>
    <property type="molecule type" value="Genomic_DNA"/>
</dbReference>
<dbReference type="Proteomes" id="UP000321118">
    <property type="component" value="Unassembled WGS sequence"/>
</dbReference>
<comment type="caution">
    <text evidence="1">The sequence shown here is derived from an EMBL/GenBank/DDBJ whole genome shotgun (WGS) entry which is preliminary data.</text>
</comment>
<reference evidence="1 2" key="1">
    <citation type="submission" date="2019-07" db="EMBL/GenBank/DDBJ databases">
        <title>Whole genome shotgun sequence of Cellulomonas xylanilytica NBRC 101102.</title>
        <authorList>
            <person name="Hosoyama A."/>
            <person name="Uohara A."/>
            <person name="Ohji S."/>
            <person name="Ichikawa N."/>
        </authorList>
    </citation>
    <scope>NUCLEOTIDE SEQUENCE [LARGE SCALE GENOMIC DNA]</scope>
    <source>
        <strain evidence="1 2">NBRC 101102</strain>
    </source>
</reference>
<name>A0A510V8H9_9CELL</name>
<keyword evidence="2" id="KW-1185">Reference proteome</keyword>
<gene>
    <name evidence="1" type="ORF">CXY01_35960</name>
</gene>
<dbReference type="AlphaFoldDB" id="A0A510V8H9"/>
<sequence length="160" mass="17017">MSRGERPHFGMDSAAPDWDAIDFPAARATAADPSTADLVAGDRTAGCALSLVADRATGWLVVVIAHPVTGETFVPQVVNRHDHTRMRGSVDAAYGRGPRLHYALACAPGIRGLRARVPGGTWRVRLVAPSGWAAICLALEDVTLPLEVAVLEDDAWVELD</sequence>
<evidence type="ECO:0000313" key="2">
    <source>
        <dbReference type="Proteomes" id="UP000321118"/>
    </source>
</evidence>